<keyword evidence="4" id="KW-0862">Zinc</keyword>
<evidence type="ECO:0000256" key="1">
    <source>
        <dbReference type="ARBA" id="ARBA00001947"/>
    </source>
</evidence>
<dbReference type="EC" id="3.5.2.10" evidence="6"/>
<keyword evidence="2" id="KW-0479">Metal-binding</keyword>
<dbReference type="RefSeq" id="WP_086781466.1">
    <property type="nucleotide sequence ID" value="NZ_JAGIOO010000001.1"/>
</dbReference>
<keyword evidence="3 6" id="KW-0378">Hydrolase</keyword>
<dbReference type="PANTHER" id="PTHR35005">
    <property type="entry name" value="3-DEHYDRO-SCYLLO-INOSOSE HYDROLASE"/>
    <property type="match status" value="1"/>
</dbReference>
<dbReference type="EMBL" id="JAGIOO010000001">
    <property type="protein sequence ID" value="MBP2472053.1"/>
    <property type="molecule type" value="Genomic_DNA"/>
</dbReference>
<evidence type="ECO:0000256" key="5">
    <source>
        <dbReference type="ARBA" id="ARBA00024029"/>
    </source>
</evidence>
<evidence type="ECO:0000313" key="6">
    <source>
        <dbReference type="EMBL" id="MBP2472053.1"/>
    </source>
</evidence>
<keyword evidence="7" id="KW-1185">Reference proteome</keyword>
<dbReference type="Proteomes" id="UP001519363">
    <property type="component" value="Unassembled WGS sequence"/>
</dbReference>
<dbReference type="Gene3D" id="3.40.50.10310">
    <property type="entry name" value="Creatininase"/>
    <property type="match status" value="1"/>
</dbReference>
<evidence type="ECO:0000313" key="7">
    <source>
        <dbReference type="Proteomes" id="UP001519363"/>
    </source>
</evidence>
<sequence>MTTAAETAWNRLTAAELNALAERNAVVLLPIGSTEQHGPHLPTGVDDLLAAEVTRLAAEQLAGLVPVVVAPAIPFGLAEHHMAFGGTITLGLGTLHALLRDVCRSISRAGFNRILIVNGHGGNMTALHALVTELGVEVPAQIGLANYFTLAREVVAETLEAQDGLMHACEGETSLMLAAFPELVRGDKLTRAHGPAITMPAESKAPVYLPVSFRTFTPGGVAGDARAATAAKGKRLLAACARELADAVLANPWG</sequence>
<name>A0ABS5A630_9PSEU</name>
<evidence type="ECO:0000256" key="4">
    <source>
        <dbReference type="ARBA" id="ARBA00022833"/>
    </source>
</evidence>
<comment type="similarity">
    <text evidence="5">Belongs to the creatininase superfamily.</text>
</comment>
<reference evidence="6 7" key="1">
    <citation type="submission" date="2021-03" db="EMBL/GenBank/DDBJ databases">
        <title>Sequencing the genomes of 1000 actinobacteria strains.</title>
        <authorList>
            <person name="Klenk H.-P."/>
        </authorList>
    </citation>
    <scope>NUCLEOTIDE SEQUENCE [LARGE SCALE GENOMIC DNA]</scope>
    <source>
        <strain evidence="6 7">DSM 44580</strain>
    </source>
</reference>
<proteinExistence type="inferred from homology"/>
<dbReference type="Pfam" id="PF02633">
    <property type="entry name" value="Creatininase"/>
    <property type="match status" value="1"/>
</dbReference>
<dbReference type="InterPro" id="IPR003785">
    <property type="entry name" value="Creatininase/forma_Hydrolase"/>
</dbReference>
<comment type="cofactor">
    <cofactor evidence="1">
        <name>Zn(2+)</name>
        <dbReference type="ChEBI" id="CHEBI:29105"/>
    </cofactor>
</comment>
<dbReference type="InterPro" id="IPR024087">
    <property type="entry name" value="Creatininase-like_sf"/>
</dbReference>
<dbReference type="SUPFAM" id="SSF102215">
    <property type="entry name" value="Creatininase"/>
    <property type="match status" value="1"/>
</dbReference>
<evidence type="ECO:0000256" key="2">
    <source>
        <dbReference type="ARBA" id="ARBA00022723"/>
    </source>
</evidence>
<protein>
    <submittedName>
        <fullName evidence="6">Creatinine amidohydrolase</fullName>
        <ecNumber evidence="6">3.5.2.10</ecNumber>
    </submittedName>
</protein>
<organism evidence="6 7">
    <name type="scientific">Crossiella equi</name>
    <dbReference type="NCBI Taxonomy" id="130796"/>
    <lineage>
        <taxon>Bacteria</taxon>
        <taxon>Bacillati</taxon>
        <taxon>Actinomycetota</taxon>
        <taxon>Actinomycetes</taxon>
        <taxon>Pseudonocardiales</taxon>
        <taxon>Pseudonocardiaceae</taxon>
        <taxon>Crossiella</taxon>
    </lineage>
</organism>
<dbReference type="GO" id="GO:0047789">
    <property type="term" value="F:creatininase activity"/>
    <property type="evidence" value="ECO:0007669"/>
    <property type="project" value="UniProtKB-EC"/>
</dbReference>
<gene>
    <name evidence="6" type="ORF">JOF53_000925</name>
</gene>
<evidence type="ECO:0000256" key="3">
    <source>
        <dbReference type="ARBA" id="ARBA00022801"/>
    </source>
</evidence>
<dbReference type="PANTHER" id="PTHR35005:SF1">
    <property type="entry name" value="2-AMINO-5-FORMYLAMINO-6-RIBOSYLAMINOPYRIMIDIN-4(3H)-ONE 5'-MONOPHOSPHATE DEFORMYLASE"/>
    <property type="match status" value="1"/>
</dbReference>
<comment type="caution">
    <text evidence="6">The sequence shown here is derived from an EMBL/GenBank/DDBJ whole genome shotgun (WGS) entry which is preliminary data.</text>
</comment>
<accession>A0ABS5A630</accession>